<keyword evidence="4" id="KW-1185">Reference proteome</keyword>
<dbReference type="Gene3D" id="3.90.226.10">
    <property type="entry name" value="2-enoyl-CoA Hydratase, Chain A, domain 1"/>
    <property type="match status" value="1"/>
</dbReference>
<sequence length="259" mass="27959">MTQNGTVRLEVNGPRVDVILARPEARNALNLPMCEDLIEAFQQIAAMPDIGLVVLRAEGAVFCAGADMKERKGRDEAWVMMRRRTAFRAYEMVGACTVPVIAQVQGALVGSGGEIAMSCDFIVASSASTFRFPEPQWGTVGATQRLQRIVGVARAKELLYTGRVMLADEAHRLGLVTTLTPPEALSETVDDMAERILRAPALSLKLTKHCIDAGSRTDLASGIAIELAAIDRLLSESDWRGSVDRFSASIGSEAKEQKG</sequence>
<evidence type="ECO:0000256" key="1">
    <source>
        <dbReference type="ARBA" id="ARBA00023098"/>
    </source>
</evidence>
<gene>
    <name evidence="3" type="primary">echA8_3</name>
    <name evidence="3" type="ORF">LOM8899_02993</name>
</gene>
<dbReference type="GO" id="GO:0004300">
    <property type="term" value="F:enoyl-CoA hydratase activity"/>
    <property type="evidence" value="ECO:0007669"/>
    <property type="project" value="UniProtKB-EC"/>
</dbReference>
<evidence type="ECO:0000256" key="2">
    <source>
        <dbReference type="ARBA" id="ARBA00023239"/>
    </source>
</evidence>
<evidence type="ECO:0000313" key="4">
    <source>
        <dbReference type="Proteomes" id="UP000201613"/>
    </source>
</evidence>
<organism evidence="3 4">
    <name type="scientific">Flavimaricola marinus</name>
    <dbReference type="NCBI Taxonomy" id="1819565"/>
    <lineage>
        <taxon>Bacteria</taxon>
        <taxon>Pseudomonadati</taxon>
        <taxon>Pseudomonadota</taxon>
        <taxon>Alphaproteobacteria</taxon>
        <taxon>Rhodobacterales</taxon>
        <taxon>Paracoccaceae</taxon>
        <taxon>Flavimaricola</taxon>
    </lineage>
</organism>
<reference evidence="3 4" key="1">
    <citation type="submission" date="2017-05" db="EMBL/GenBank/DDBJ databases">
        <authorList>
            <person name="Song R."/>
            <person name="Chenine A.L."/>
            <person name="Ruprecht R.M."/>
        </authorList>
    </citation>
    <scope>NUCLEOTIDE SEQUENCE [LARGE SCALE GENOMIC DNA]</scope>
    <source>
        <strain evidence="3 4">CECT 8899</strain>
    </source>
</reference>
<dbReference type="Proteomes" id="UP000201613">
    <property type="component" value="Unassembled WGS sequence"/>
</dbReference>
<dbReference type="Pfam" id="PF00378">
    <property type="entry name" value="ECH_1"/>
    <property type="match status" value="1"/>
</dbReference>
<dbReference type="PANTHER" id="PTHR11941:SF169">
    <property type="entry name" value="(7AS)-7A-METHYL-1,5-DIOXO-2,3,5,6,7,7A-HEXAHYDRO-1H-INDENE-CARBOXYL-COA HYDROLASE"/>
    <property type="match status" value="1"/>
</dbReference>
<dbReference type="EC" id="4.2.1.17" evidence="3"/>
<keyword evidence="2 3" id="KW-0456">Lyase</keyword>
<evidence type="ECO:0000313" key="3">
    <source>
        <dbReference type="EMBL" id="SMY08834.1"/>
    </source>
</evidence>
<protein>
    <submittedName>
        <fullName evidence="3">Putative enoyl-CoA hydratase echA8</fullName>
        <ecNumber evidence="3">4.2.1.17</ecNumber>
    </submittedName>
</protein>
<dbReference type="PANTHER" id="PTHR11941">
    <property type="entry name" value="ENOYL-COA HYDRATASE-RELATED"/>
    <property type="match status" value="1"/>
</dbReference>
<dbReference type="InterPro" id="IPR029045">
    <property type="entry name" value="ClpP/crotonase-like_dom_sf"/>
</dbReference>
<dbReference type="EMBL" id="FXZK01000006">
    <property type="protein sequence ID" value="SMY08834.1"/>
    <property type="molecule type" value="Genomic_DNA"/>
</dbReference>
<dbReference type="SUPFAM" id="SSF52096">
    <property type="entry name" value="ClpP/crotonase"/>
    <property type="match status" value="1"/>
</dbReference>
<proteinExistence type="predicted"/>
<dbReference type="InterPro" id="IPR001753">
    <property type="entry name" value="Enoyl-CoA_hydra/iso"/>
</dbReference>
<keyword evidence="1" id="KW-0443">Lipid metabolism</keyword>
<dbReference type="OrthoDB" id="5730382at2"/>
<dbReference type="CDD" id="cd06558">
    <property type="entry name" value="crotonase-like"/>
    <property type="match status" value="1"/>
</dbReference>
<name>A0A238LHF1_9RHOB</name>
<accession>A0A238LHF1</accession>
<dbReference type="RefSeq" id="WP_093993035.1">
    <property type="nucleotide sequence ID" value="NZ_FXZK01000006.1"/>
</dbReference>
<dbReference type="GO" id="GO:0006635">
    <property type="term" value="P:fatty acid beta-oxidation"/>
    <property type="evidence" value="ECO:0007669"/>
    <property type="project" value="TreeGrafter"/>
</dbReference>
<dbReference type="AlphaFoldDB" id="A0A238LHF1"/>